<evidence type="ECO:0000313" key="3">
    <source>
        <dbReference type="Proteomes" id="UP000307440"/>
    </source>
</evidence>
<evidence type="ECO:0000313" key="2">
    <source>
        <dbReference type="EMBL" id="TFK23824.1"/>
    </source>
</evidence>
<feature type="compositionally biased region" description="Basic and acidic residues" evidence="1">
    <location>
        <begin position="107"/>
        <end position="120"/>
    </location>
</feature>
<sequence>MYPTQLLVPVSQWPPYYPVQPAAPFSPYSANFTPPFGGEPTTLTGMGNHNPQMGVLVFLPSLPGRTSSCGSRSTSKSRRTNRRTKAPPPTVYTGSGGALRQGSNRTVVDDERMKQHLERERRKRKRLEMELQQERQRRKGAEAQLARVEMQSQLQQEPQNPKPKEPSQFYEMGVFQATCRLSLMNGARTKTVENRPKTPHSALLEGREAKPASKPALRQRIRLERPPSSVSIHSCARRSTLITTYTMATTCRTKSYIPTLNLAPLLSRLSLISRN</sequence>
<organism evidence="2 3">
    <name type="scientific">Coprinopsis marcescibilis</name>
    <name type="common">Agaric fungus</name>
    <name type="synonym">Psathyrella marcescibilis</name>
    <dbReference type="NCBI Taxonomy" id="230819"/>
    <lineage>
        <taxon>Eukaryota</taxon>
        <taxon>Fungi</taxon>
        <taxon>Dikarya</taxon>
        <taxon>Basidiomycota</taxon>
        <taxon>Agaricomycotina</taxon>
        <taxon>Agaricomycetes</taxon>
        <taxon>Agaricomycetidae</taxon>
        <taxon>Agaricales</taxon>
        <taxon>Agaricineae</taxon>
        <taxon>Psathyrellaceae</taxon>
        <taxon>Coprinopsis</taxon>
    </lineage>
</organism>
<keyword evidence="3" id="KW-1185">Reference proteome</keyword>
<gene>
    <name evidence="2" type="ORF">FA15DRAFT_705112</name>
</gene>
<dbReference type="AlphaFoldDB" id="A0A5C3KTS4"/>
<reference evidence="2 3" key="1">
    <citation type="journal article" date="2019" name="Nat. Ecol. Evol.">
        <title>Megaphylogeny resolves global patterns of mushroom evolution.</title>
        <authorList>
            <person name="Varga T."/>
            <person name="Krizsan K."/>
            <person name="Foldi C."/>
            <person name="Dima B."/>
            <person name="Sanchez-Garcia M."/>
            <person name="Sanchez-Ramirez S."/>
            <person name="Szollosi G.J."/>
            <person name="Szarkandi J.G."/>
            <person name="Papp V."/>
            <person name="Albert L."/>
            <person name="Andreopoulos W."/>
            <person name="Angelini C."/>
            <person name="Antonin V."/>
            <person name="Barry K.W."/>
            <person name="Bougher N.L."/>
            <person name="Buchanan P."/>
            <person name="Buyck B."/>
            <person name="Bense V."/>
            <person name="Catcheside P."/>
            <person name="Chovatia M."/>
            <person name="Cooper J."/>
            <person name="Damon W."/>
            <person name="Desjardin D."/>
            <person name="Finy P."/>
            <person name="Geml J."/>
            <person name="Haridas S."/>
            <person name="Hughes K."/>
            <person name="Justo A."/>
            <person name="Karasinski D."/>
            <person name="Kautmanova I."/>
            <person name="Kiss B."/>
            <person name="Kocsube S."/>
            <person name="Kotiranta H."/>
            <person name="LaButti K.M."/>
            <person name="Lechner B.E."/>
            <person name="Liimatainen K."/>
            <person name="Lipzen A."/>
            <person name="Lukacs Z."/>
            <person name="Mihaltcheva S."/>
            <person name="Morgado L.N."/>
            <person name="Niskanen T."/>
            <person name="Noordeloos M.E."/>
            <person name="Ohm R.A."/>
            <person name="Ortiz-Santana B."/>
            <person name="Ovrebo C."/>
            <person name="Racz N."/>
            <person name="Riley R."/>
            <person name="Savchenko A."/>
            <person name="Shiryaev A."/>
            <person name="Soop K."/>
            <person name="Spirin V."/>
            <person name="Szebenyi C."/>
            <person name="Tomsovsky M."/>
            <person name="Tulloss R.E."/>
            <person name="Uehling J."/>
            <person name="Grigoriev I.V."/>
            <person name="Vagvolgyi C."/>
            <person name="Papp T."/>
            <person name="Martin F.M."/>
            <person name="Miettinen O."/>
            <person name="Hibbett D.S."/>
            <person name="Nagy L.G."/>
        </authorList>
    </citation>
    <scope>NUCLEOTIDE SEQUENCE [LARGE SCALE GENOMIC DNA]</scope>
    <source>
        <strain evidence="2 3">CBS 121175</strain>
    </source>
</reference>
<dbReference type="Proteomes" id="UP000307440">
    <property type="component" value="Unassembled WGS sequence"/>
</dbReference>
<proteinExistence type="predicted"/>
<protein>
    <submittedName>
        <fullName evidence="2">Uncharacterized protein</fullName>
    </submittedName>
</protein>
<feature type="compositionally biased region" description="Low complexity" evidence="1">
    <location>
        <begin position="65"/>
        <end position="74"/>
    </location>
</feature>
<feature type="compositionally biased region" description="Basic and acidic residues" evidence="1">
    <location>
        <begin position="127"/>
        <end position="141"/>
    </location>
</feature>
<accession>A0A5C3KTS4</accession>
<evidence type="ECO:0000256" key="1">
    <source>
        <dbReference type="SAM" id="MobiDB-lite"/>
    </source>
</evidence>
<feature type="region of interest" description="Disordered" evidence="1">
    <location>
        <begin position="64"/>
        <end position="167"/>
    </location>
</feature>
<name>A0A5C3KTS4_COPMA</name>
<dbReference type="EMBL" id="ML210211">
    <property type="protein sequence ID" value="TFK23824.1"/>
    <property type="molecule type" value="Genomic_DNA"/>
</dbReference>
<feature type="compositionally biased region" description="Basic residues" evidence="1">
    <location>
        <begin position="75"/>
        <end position="85"/>
    </location>
</feature>